<organism evidence="1 2">
    <name type="scientific">Alteribacillus bidgolensis</name>
    <dbReference type="NCBI Taxonomy" id="930129"/>
    <lineage>
        <taxon>Bacteria</taxon>
        <taxon>Bacillati</taxon>
        <taxon>Bacillota</taxon>
        <taxon>Bacilli</taxon>
        <taxon>Bacillales</taxon>
        <taxon>Bacillaceae</taxon>
        <taxon>Alteribacillus</taxon>
    </lineage>
</organism>
<dbReference type="STRING" id="930129.SAMN05216352_1344"/>
<protein>
    <recommendedName>
        <fullName evidence="3">SnoaL-like domain-containing protein</fullName>
    </recommendedName>
</protein>
<dbReference type="Gene3D" id="3.10.450.50">
    <property type="match status" value="1"/>
</dbReference>
<name>A0A1G8RV70_9BACI</name>
<dbReference type="RefSeq" id="WP_245918033.1">
    <property type="nucleotide sequence ID" value="NZ_FNDU01000034.1"/>
</dbReference>
<keyword evidence="2" id="KW-1185">Reference proteome</keyword>
<evidence type="ECO:0000313" key="1">
    <source>
        <dbReference type="EMBL" id="SDJ20974.1"/>
    </source>
</evidence>
<accession>A0A1G8RV70</accession>
<evidence type="ECO:0000313" key="2">
    <source>
        <dbReference type="Proteomes" id="UP000199017"/>
    </source>
</evidence>
<reference evidence="1 2" key="1">
    <citation type="submission" date="2016-10" db="EMBL/GenBank/DDBJ databases">
        <authorList>
            <person name="de Groot N.N."/>
        </authorList>
    </citation>
    <scope>NUCLEOTIDE SEQUENCE [LARGE SCALE GENOMIC DNA]</scope>
    <source>
        <strain evidence="2">P4B,CCM 7963,CECT 7998,DSM 25260,IBRC-M 10614,KCTC 13821</strain>
    </source>
</reference>
<dbReference type="SUPFAM" id="SSF54427">
    <property type="entry name" value="NTF2-like"/>
    <property type="match status" value="1"/>
</dbReference>
<proteinExistence type="predicted"/>
<dbReference type="Proteomes" id="UP000199017">
    <property type="component" value="Unassembled WGS sequence"/>
</dbReference>
<gene>
    <name evidence="1" type="ORF">SAMN05216352_1344</name>
</gene>
<sequence>MSVEANKELIRRFYETIEQENYEALKDFCHKDFVFYPQIDTPFRGVEGLNLKRKTSMPFRALKCQLKQWLLKGIK</sequence>
<dbReference type="AlphaFoldDB" id="A0A1G8RV70"/>
<dbReference type="InterPro" id="IPR032710">
    <property type="entry name" value="NTF2-like_dom_sf"/>
</dbReference>
<dbReference type="EMBL" id="FNDU01000034">
    <property type="protein sequence ID" value="SDJ20974.1"/>
    <property type="molecule type" value="Genomic_DNA"/>
</dbReference>
<evidence type="ECO:0008006" key="3">
    <source>
        <dbReference type="Google" id="ProtNLM"/>
    </source>
</evidence>